<evidence type="ECO:0008006" key="3">
    <source>
        <dbReference type="Google" id="ProtNLM"/>
    </source>
</evidence>
<dbReference type="InterPro" id="IPR005358">
    <property type="entry name" value="Puta_zinc/iron-chelating_dom"/>
</dbReference>
<dbReference type="Proteomes" id="UP000069902">
    <property type="component" value="Chromosome cPNK"/>
</dbReference>
<dbReference type="EMBL" id="LN879502">
    <property type="protein sequence ID" value="CUI16230.1"/>
    <property type="molecule type" value="Genomic_DNA"/>
</dbReference>
<dbReference type="AlphaFoldDB" id="A0A0U5JEP2"/>
<reference evidence="2" key="1">
    <citation type="submission" date="2015-09" db="EMBL/GenBank/DDBJ databases">
        <authorList>
            <person name="Bertelli C."/>
        </authorList>
    </citation>
    <scope>NUCLEOTIDE SEQUENCE [LARGE SCALE GENOMIC DNA]</scope>
    <source>
        <strain evidence="2">KNic</strain>
    </source>
</reference>
<evidence type="ECO:0000313" key="2">
    <source>
        <dbReference type="Proteomes" id="UP000069902"/>
    </source>
</evidence>
<dbReference type="InParanoid" id="A0A0U5JEP2"/>
<name>A0A0U5JEP2_9BACT</name>
<gene>
    <name evidence="1" type="ORF">PNK_0602</name>
</gene>
<dbReference type="Pfam" id="PF03692">
    <property type="entry name" value="CxxCxxCC"/>
    <property type="match status" value="1"/>
</dbReference>
<dbReference type="PATRIC" id="fig|389348.3.peg.663"/>
<dbReference type="STRING" id="389348.PNK_0602"/>
<dbReference type="PANTHER" id="PTHR35866">
    <property type="entry name" value="PUTATIVE-RELATED"/>
    <property type="match status" value="1"/>
</dbReference>
<proteinExistence type="predicted"/>
<keyword evidence="2" id="KW-1185">Reference proteome</keyword>
<evidence type="ECO:0000313" key="1">
    <source>
        <dbReference type="EMBL" id="CUI16230.1"/>
    </source>
</evidence>
<dbReference type="RefSeq" id="WP_059060215.1">
    <property type="nucleotide sequence ID" value="NZ_LN879502.1"/>
</dbReference>
<protein>
    <recommendedName>
        <fullName evidence="3">YkgJ family cysteine cluster protein</fullName>
    </recommendedName>
</protein>
<dbReference type="PANTHER" id="PTHR35866:SF1">
    <property type="entry name" value="YKGJ FAMILY CYSTEINE CLUSTER PROTEIN"/>
    <property type="match status" value="1"/>
</dbReference>
<dbReference type="KEGG" id="pnl:PNK_0602"/>
<accession>A0A0U5JEP2</accession>
<sequence length="152" mass="17482">MLKVIQDEKPWYANGLSFECTGCGQCCTGAPGYIWVNEEEIEQIAAHLNLSIQEFADRFLRRIKGRFSLLERPHTYDCVFLKDRKCQIYSVRPTQCRTYPWWPQNLKSEKDWREAAAWCEGICANAPTVPYETISQQLAIQIGETPNGDSSL</sequence>
<organism evidence="1 2">
    <name type="scientific">Candidatus Protochlamydia naegleriophila</name>
    <dbReference type="NCBI Taxonomy" id="389348"/>
    <lineage>
        <taxon>Bacteria</taxon>
        <taxon>Pseudomonadati</taxon>
        <taxon>Chlamydiota</taxon>
        <taxon>Chlamydiia</taxon>
        <taxon>Parachlamydiales</taxon>
        <taxon>Parachlamydiaceae</taxon>
        <taxon>Candidatus Protochlamydia</taxon>
    </lineage>
</organism>